<dbReference type="InterPro" id="IPR001034">
    <property type="entry name" value="DeoR_HTH"/>
</dbReference>
<dbReference type="EMBL" id="CP059404">
    <property type="protein sequence ID" value="QNE89710.1"/>
    <property type="molecule type" value="Genomic_DNA"/>
</dbReference>
<dbReference type="PANTHER" id="PTHR30363">
    <property type="entry name" value="HTH-TYPE TRANSCRIPTIONAL REGULATOR SRLR-RELATED"/>
    <property type="match status" value="1"/>
</dbReference>
<dbReference type="PRINTS" id="PR00037">
    <property type="entry name" value="HTHLACR"/>
</dbReference>
<proteinExistence type="predicted"/>
<sequence>MYADERRRQIASLTAVEGRVNVSELARHFDVTPETIRRDLAALDDSGMLHRVHGGAVAAQNFHTAEEALDARLRSAPQAKAAIAEAALSFLPEAGGSIFLDAGSTVHSFASLIRLNNAASGLSVVSNSLPIALSLANVPDTTVQLLGGTVRALTQAVVGDIALRTMALLRADVAFLGTNAITLDNGLSTADPQEAAIKTTMVTNARKVVVLCDATKLGNDFLVNFASLDDVDVIITDSTAPTSFVQELRDKGIEVVVADPRAASYTILSDPISVHTIEARRLPR</sequence>
<accession>A0A7G7CQ44</accession>
<name>A0A7G7CQ44_9CORY</name>
<dbReference type="InterPro" id="IPR036388">
    <property type="entry name" value="WH-like_DNA-bd_sf"/>
</dbReference>
<protein>
    <recommendedName>
        <fullName evidence="1">Lactose phosphotransferase system repressor</fullName>
    </recommendedName>
</protein>
<dbReference type="Gene3D" id="1.10.10.10">
    <property type="entry name" value="Winged helix-like DNA-binding domain superfamily/Winged helix DNA-binding domain"/>
    <property type="match status" value="1"/>
</dbReference>
<dbReference type="Pfam" id="PF08220">
    <property type="entry name" value="HTH_DeoR"/>
    <property type="match status" value="1"/>
</dbReference>
<dbReference type="SUPFAM" id="SSF100950">
    <property type="entry name" value="NagB/RpiA/CoA transferase-like"/>
    <property type="match status" value="1"/>
</dbReference>
<dbReference type="Pfam" id="PF00455">
    <property type="entry name" value="DeoRC"/>
    <property type="match status" value="1"/>
</dbReference>
<reference evidence="7 8" key="1">
    <citation type="submission" date="2020-07" db="EMBL/GenBank/DDBJ databases">
        <title>Complete genome and description of Corynebacterium incognita strain Marseille-Q3630 sp. nov.</title>
        <authorList>
            <person name="Boxberger M."/>
        </authorList>
    </citation>
    <scope>NUCLEOTIDE SEQUENCE [LARGE SCALE GENOMIC DNA]</scope>
    <source>
        <strain evidence="7 8">Marseille-Q3630</strain>
    </source>
</reference>
<dbReference type="Proteomes" id="UP000515743">
    <property type="component" value="Chromosome"/>
</dbReference>
<keyword evidence="4" id="KW-0804">Transcription</keyword>
<dbReference type="InterPro" id="IPR036390">
    <property type="entry name" value="WH_DNA-bd_sf"/>
</dbReference>
<evidence type="ECO:0000256" key="1">
    <source>
        <dbReference type="ARBA" id="ARBA00021390"/>
    </source>
</evidence>
<dbReference type="SMART" id="SM00420">
    <property type="entry name" value="HTH_DEOR"/>
    <property type="match status" value="1"/>
</dbReference>
<evidence type="ECO:0000256" key="4">
    <source>
        <dbReference type="ARBA" id="ARBA00023163"/>
    </source>
</evidence>
<dbReference type="InterPro" id="IPR014036">
    <property type="entry name" value="DeoR-like_C"/>
</dbReference>
<dbReference type="SMART" id="SM01134">
    <property type="entry name" value="DeoRC"/>
    <property type="match status" value="1"/>
</dbReference>
<dbReference type="KEGG" id="cik:H0194_01215"/>
<evidence type="ECO:0000313" key="8">
    <source>
        <dbReference type="Proteomes" id="UP000515743"/>
    </source>
</evidence>
<dbReference type="RefSeq" id="WP_185176084.1">
    <property type="nucleotide sequence ID" value="NZ_CP059404.1"/>
</dbReference>
<comment type="function">
    <text evidence="5">Repressor of the lactose catabolism operon. Galactose-6-phosphate is the inducer.</text>
</comment>
<dbReference type="GO" id="GO:0003700">
    <property type="term" value="F:DNA-binding transcription factor activity"/>
    <property type="evidence" value="ECO:0007669"/>
    <property type="project" value="InterPro"/>
</dbReference>
<feature type="domain" description="HTH deoR-type" evidence="6">
    <location>
        <begin position="3"/>
        <end position="58"/>
    </location>
</feature>
<dbReference type="PANTHER" id="PTHR30363:SF4">
    <property type="entry name" value="GLYCEROL-3-PHOSPHATE REGULON REPRESSOR"/>
    <property type="match status" value="1"/>
</dbReference>
<dbReference type="InterPro" id="IPR050313">
    <property type="entry name" value="Carb_Metab_HTH_regulators"/>
</dbReference>
<keyword evidence="2" id="KW-0678">Repressor</keyword>
<dbReference type="PROSITE" id="PS51000">
    <property type="entry name" value="HTH_DEOR_2"/>
    <property type="match status" value="1"/>
</dbReference>
<dbReference type="SUPFAM" id="SSF46785">
    <property type="entry name" value="Winged helix' DNA-binding domain"/>
    <property type="match status" value="1"/>
</dbReference>
<dbReference type="InterPro" id="IPR037171">
    <property type="entry name" value="NagB/RpiA_transferase-like"/>
</dbReference>
<dbReference type="Gene3D" id="3.40.50.1360">
    <property type="match status" value="1"/>
</dbReference>
<dbReference type="AlphaFoldDB" id="A0A7G7CQ44"/>
<evidence type="ECO:0000313" key="7">
    <source>
        <dbReference type="EMBL" id="QNE89710.1"/>
    </source>
</evidence>
<gene>
    <name evidence="7" type="ORF">H0194_01215</name>
</gene>
<keyword evidence="3" id="KW-0805">Transcription regulation</keyword>
<evidence type="ECO:0000256" key="3">
    <source>
        <dbReference type="ARBA" id="ARBA00023015"/>
    </source>
</evidence>
<evidence type="ECO:0000259" key="6">
    <source>
        <dbReference type="PROSITE" id="PS51000"/>
    </source>
</evidence>
<evidence type="ECO:0000256" key="2">
    <source>
        <dbReference type="ARBA" id="ARBA00022491"/>
    </source>
</evidence>
<evidence type="ECO:0000256" key="5">
    <source>
        <dbReference type="ARBA" id="ARBA00024937"/>
    </source>
</evidence>
<keyword evidence="8" id="KW-1185">Reference proteome</keyword>
<organism evidence="7 8">
    <name type="scientific">Corynebacterium incognita</name>
    <dbReference type="NCBI Taxonomy" id="2754725"/>
    <lineage>
        <taxon>Bacteria</taxon>
        <taxon>Bacillati</taxon>
        <taxon>Actinomycetota</taxon>
        <taxon>Actinomycetes</taxon>
        <taxon>Mycobacteriales</taxon>
        <taxon>Corynebacteriaceae</taxon>
        <taxon>Corynebacterium</taxon>
    </lineage>
</organism>